<dbReference type="InterPro" id="IPR026341">
    <property type="entry name" value="T9SS_type_B"/>
</dbReference>
<proteinExistence type="predicted"/>
<dbReference type="EMBL" id="FTOB01000004">
    <property type="protein sequence ID" value="SIS87945.1"/>
    <property type="molecule type" value="Genomic_DNA"/>
</dbReference>
<dbReference type="Proteomes" id="UP000185728">
    <property type="component" value="Unassembled WGS sequence"/>
</dbReference>
<keyword evidence="2" id="KW-1185">Reference proteome</keyword>
<evidence type="ECO:0000313" key="1">
    <source>
        <dbReference type="EMBL" id="SIS87945.1"/>
    </source>
</evidence>
<sequence length="681" mass="75152">MLLSSFGLWAQIRVDDTTYSVEELIRDILVDSNCAETSNYSSQTGSAEGLNGIGYFQANGSDFPYEEGIVLSTGRAKLAEGPNVDIHDSGSEKWAGDDDLRAITSSDALYNASYIQFDFVPYADRITFNFLFASEEYQENFQCVFGDVFAFILTDSKGVSKNLAVIPNSQLPVRVTTIRPGVNEECLPRNLEYFDKINDENSAISFHGQTKSFTAESKVVPGNAYNIKLVIADNRDSQVDSAVFLEAGSFTLGADLGENRTVEDGNPMCIGETIALDATTEGVGEYKWYKDEVERVEWAGLSKVDVTESGKYRVDIGFSESCVANGGVTLEFILPPQIISPPVSLNFCDVDATGKQVVDLTVNSELILGGQDPKIYQLTYYSSEEDARAFKNAIGNPTAYELTHAFETVFVRISSGNSCYEIATFELKLLGIDFRSELQEEYVLCLGADGETLEPLPVLDTGLSASVYSFAWYKGELSPENKIADASDASFTASEAGTYIVQLQNMELGCEFSLATQVFVSSRARVFEIDFVSDPFTENTTIDIIAEGDGNYRYSVDGLDFTSANRFEGLSAGGHTAYLTDEYNCSVLSKEFMVVDFPRFFTPNGDGVNDTWSIIDVPQLENPEVTIYNQYGMLIRQLKGNLAWDGSFNGGIAPSNDYWFRIAYTKDGERKEFKGHFSLKR</sequence>
<comment type="caution">
    <text evidence="1">The sequence shown here is derived from an EMBL/GenBank/DDBJ whole genome shotgun (WGS) entry which is preliminary data.</text>
</comment>
<accession>A0ABY1KZ74</accession>
<protein>
    <submittedName>
        <fullName evidence="1">Gliding motility-associated C-terminal domain-containing protein</fullName>
    </submittedName>
</protein>
<organism evidence="1 2">
    <name type="scientific">Zobellia uliginosa</name>
    <dbReference type="NCBI Taxonomy" id="143224"/>
    <lineage>
        <taxon>Bacteria</taxon>
        <taxon>Pseudomonadati</taxon>
        <taxon>Bacteroidota</taxon>
        <taxon>Flavobacteriia</taxon>
        <taxon>Flavobacteriales</taxon>
        <taxon>Flavobacteriaceae</taxon>
        <taxon>Zobellia</taxon>
    </lineage>
</organism>
<gene>
    <name evidence="1" type="ORF">SAMN05421766_104581</name>
</gene>
<reference evidence="1 2" key="1">
    <citation type="submission" date="2017-01" db="EMBL/GenBank/DDBJ databases">
        <authorList>
            <person name="Varghese N."/>
            <person name="Submissions S."/>
        </authorList>
    </citation>
    <scope>NUCLEOTIDE SEQUENCE [LARGE SCALE GENOMIC DNA]</scope>
    <source>
        <strain evidence="1 2">DSM 2061</strain>
    </source>
</reference>
<name>A0ABY1KZ74_9FLAO</name>
<dbReference type="NCBIfam" id="NF038133">
    <property type="entry name" value="choice_anch_L"/>
    <property type="match status" value="1"/>
</dbReference>
<dbReference type="Pfam" id="PF13585">
    <property type="entry name" value="CHU_C"/>
    <property type="match status" value="1"/>
</dbReference>
<evidence type="ECO:0000313" key="2">
    <source>
        <dbReference type="Proteomes" id="UP000185728"/>
    </source>
</evidence>
<dbReference type="InterPro" id="IPR049804">
    <property type="entry name" value="Choice_anch_L"/>
</dbReference>
<dbReference type="NCBIfam" id="TIGR04131">
    <property type="entry name" value="Bac_Flav_CTERM"/>
    <property type="match status" value="1"/>
</dbReference>